<feature type="region of interest" description="Disordered" evidence="1">
    <location>
        <begin position="354"/>
        <end position="382"/>
    </location>
</feature>
<name>A0A9P6DWJ0_9AGAM</name>
<dbReference type="Proteomes" id="UP000886523">
    <property type="component" value="Unassembled WGS sequence"/>
</dbReference>
<gene>
    <name evidence="2" type="ORF">BS47DRAFT_1393844</name>
</gene>
<protein>
    <submittedName>
        <fullName evidence="2">Uncharacterized protein</fullName>
    </submittedName>
</protein>
<comment type="caution">
    <text evidence="2">The sequence shown here is derived from an EMBL/GenBank/DDBJ whole genome shotgun (WGS) entry which is preliminary data.</text>
</comment>
<dbReference type="AlphaFoldDB" id="A0A9P6DWJ0"/>
<proteinExistence type="predicted"/>
<feature type="region of interest" description="Disordered" evidence="1">
    <location>
        <begin position="404"/>
        <end position="450"/>
    </location>
</feature>
<dbReference type="EMBL" id="MU128981">
    <property type="protein sequence ID" value="KAF9512815.1"/>
    <property type="molecule type" value="Genomic_DNA"/>
</dbReference>
<accession>A0A9P6DWJ0</accession>
<feature type="compositionally biased region" description="Low complexity" evidence="1">
    <location>
        <begin position="818"/>
        <end position="836"/>
    </location>
</feature>
<keyword evidence="3" id="KW-1185">Reference proteome</keyword>
<evidence type="ECO:0000313" key="3">
    <source>
        <dbReference type="Proteomes" id="UP000886523"/>
    </source>
</evidence>
<evidence type="ECO:0000256" key="1">
    <source>
        <dbReference type="SAM" id="MobiDB-lite"/>
    </source>
</evidence>
<evidence type="ECO:0000313" key="2">
    <source>
        <dbReference type="EMBL" id="KAF9512815.1"/>
    </source>
</evidence>
<feature type="region of interest" description="Disordered" evidence="1">
    <location>
        <begin position="811"/>
        <end position="871"/>
    </location>
</feature>
<reference evidence="2" key="1">
    <citation type="journal article" date="2020" name="Nat. Commun.">
        <title>Large-scale genome sequencing of mycorrhizal fungi provides insights into the early evolution of symbiotic traits.</title>
        <authorList>
            <person name="Miyauchi S."/>
            <person name="Kiss E."/>
            <person name="Kuo A."/>
            <person name="Drula E."/>
            <person name="Kohler A."/>
            <person name="Sanchez-Garcia M."/>
            <person name="Morin E."/>
            <person name="Andreopoulos B."/>
            <person name="Barry K.W."/>
            <person name="Bonito G."/>
            <person name="Buee M."/>
            <person name="Carver A."/>
            <person name="Chen C."/>
            <person name="Cichocki N."/>
            <person name="Clum A."/>
            <person name="Culley D."/>
            <person name="Crous P.W."/>
            <person name="Fauchery L."/>
            <person name="Girlanda M."/>
            <person name="Hayes R.D."/>
            <person name="Keri Z."/>
            <person name="LaButti K."/>
            <person name="Lipzen A."/>
            <person name="Lombard V."/>
            <person name="Magnuson J."/>
            <person name="Maillard F."/>
            <person name="Murat C."/>
            <person name="Nolan M."/>
            <person name="Ohm R.A."/>
            <person name="Pangilinan J."/>
            <person name="Pereira M.F."/>
            <person name="Perotto S."/>
            <person name="Peter M."/>
            <person name="Pfister S."/>
            <person name="Riley R."/>
            <person name="Sitrit Y."/>
            <person name="Stielow J.B."/>
            <person name="Szollosi G."/>
            <person name="Zifcakova L."/>
            <person name="Stursova M."/>
            <person name="Spatafora J.W."/>
            <person name="Tedersoo L."/>
            <person name="Vaario L.M."/>
            <person name="Yamada A."/>
            <person name="Yan M."/>
            <person name="Wang P."/>
            <person name="Xu J."/>
            <person name="Bruns T."/>
            <person name="Baldrian P."/>
            <person name="Vilgalys R."/>
            <person name="Dunand C."/>
            <person name="Henrissat B."/>
            <person name="Grigoriev I.V."/>
            <person name="Hibbett D."/>
            <person name="Nagy L.G."/>
            <person name="Martin F.M."/>
        </authorList>
    </citation>
    <scope>NUCLEOTIDE SEQUENCE</scope>
    <source>
        <strain evidence="2">UP504</strain>
    </source>
</reference>
<sequence>MSSTLGHSLLPSANAKKPKTYQKSCFTSCKVAKESTEVEESSDGSEVPEKASSFSKQICLKTRARKRKAIHNGSDEQPSDEDELPNTTQKSGPPGVKQRKGNVRITTSTSTSVPSTSQTNHAYVEMQPQPSVPSKQKPLSRSQIFMSRSQLHADNDAFEGFESEDMLVSMLNTSGEVPPMCLWSPVFNISSDDAPPSPQSDMPSQLLDEVRKINDPLNIPEACPGDFLHVWDATDVHAILLALPDNGKDPREDCKYIDRTLNDIFQGVSVSHLAEEMRRGCCGALGIIEGLSFFAETHGLNLEQFEVKILKLWKALACTIDGQSPASGSVEWKSAMQSSRSAVKSPIPPLIATPASLCPPSKPAATVREPPPSLSHGLHSRKPAGTIEVPFEVRYDQMVPRAFKNEPNVSHNHPDADTNLDDDFDEEEEDDDILHKSQAGSADNNPCMKQYKTGPLPVELLEEVQAITDTFDHTLVVTAEKYNCPLAMVHHLANLEGTIHAKHLPNPFNGYARRLSQAEFSAEYAKEKGQYEDDPEGLEAWQEELCMLAQCSKVDNDVALTTGSKLAKFISRKKKNLMGEMSHMGTFDVHSISFIVCGHTNAYAAHAQNAILCSSPEIQQLAEEEFNLKKTLDDLFVKVLAQQLDARGLSKWHQETEKKWQKDELRSRDSAYSATSKYLRNLFIENGHTWFPASVPWVRILGLLRQNHIRIVGWPCEDECPAPHPTPTNKSWEGGQWHLLVSEFHKGKGCPIKLEKWSDDDADNDDNIPLIIDCNQVIVYHVQDANSGAGPEGGQKPPSKELLSTWARSKLPAHKPHGPSGSGASSKGKNSKASHNLSKAFIENSDSEDLGPDLVNGTETAAKPVTNPSFGLTEPNVGDTIHSYFRILDNLNWEPGTVTNGNPSLAIGPMNSNFGAMDPNLGASTLGSTNPGVVLQNWYAESFNTVLPPVTLDGFDFSCLVFNPDGTLDLSNFW</sequence>
<organism evidence="2 3">
    <name type="scientific">Hydnum rufescens UP504</name>
    <dbReference type="NCBI Taxonomy" id="1448309"/>
    <lineage>
        <taxon>Eukaryota</taxon>
        <taxon>Fungi</taxon>
        <taxon>Dikarya</taxon>
        <taxon>Basidiomycota</taxon>
        <taxon>Agaricomycotina</taxon>
        <taxon>Agaricomycetes</taxon>
        <taxon>Cantharellales</taxon>
        <taxon>Hydnaceae</taxon>
        <taxon>Hydnum</taxon>
    </lineage>
</organism>
<feature type="compositionally biased region" description="Low complexity" evidence="1">
    <location>
        <begin position="106"/>
        <end position="119"/>
    </location>
</feature>
<feature type="region of interest" description="Disordered" evidence="1">
    <location>
        <begin position="1"/>
        <end position="120"/>
    </location>
</feature>
<feature type="compositionally biased region" description="Acidic residues" evidence="1">
    <location>
        <begin position="418"/>
        <end position="432"/>
    </location>
</feature>